<sequence length="50" mass="6047">MARLSMFLDNQFHQFPHQEQALQVPRSFHSTLRLRDLDVSRRHRAQDTDI</sequence>
<keyword evidence="2" id="KW-1185">Reference proteome</keyword>
<evidence type="ECO:0000313" key="1">
    <source>
        <dbReference type="EMBL" id="KAH3885247.1"/>
    </source>
</evidence>
<evidence type="ECO:0000313" key="2">
    <source>
        <dbReference type="Proteomes" id="UP000828390"/>
    </source>
</evidence>
<reference evidence="1" key="2">
    <citation type="submission" date="2020-11" db="EMBL/GenBank/DDBJ databases">
        <authorList>
            <person name="McCartney M.A."/>
            <person name="Auch B."/>
            <person name="Kono T."/>
            <person name="Mallez S."/>
            <person name="Becker A."/>
            <person name="Gohl D.M."/>
            <person name="Silverstein K.A.T."/>
            <person name="Koren S."/>
            <person name="Bechman K.B."/>
            <person name="Herman A."/>
            <person name="Abrahante J.E."/>
            <person name="Garbe J."/>
        </authorList>
    </citation>
    <scope>NUCLEOTIDE SEQUENCE</scope>
    <source>
        <strain evidence="1">Duluth1</strain>
        <tissue evidence="1">Whole animal</tissue>
    </source>
</reference>
<gene>
    <name evidence="1" type="ORF">DPMN_009240</name>
</gene>
<dbReference type="AlphaFoldDB" id="A0A9D4MWJ8"/>
<organism evidence="1 2">
    <name type="scientific">Dreissena polymorpha</name>
    <name type="common">Zebra mussel</name>
    <name type="synonym">Mytilus polymorpha</name>
    <dbReference type="NCBI Taxonomy" id="45954"/>
    <lineage>
        <taxon>Eukaryota</taxon>
        <taxon>Metazoa</taxon>
        <taxon>Spiralia</taxon>
        <taxon>Lophotrochozoa</taxon>
        <taxon>Mollusca</taxon>
        <taxon>Bivalvia</taxon>
        <taxon>Autobranchia</taxon>
        <taxon>Heteroconchia</taxon>
        <taxon>Euheterodonta</taxon>
        <taxon>Imparidentia</taxon>
        <taxon>Neoheterodontei</taxon>
        <taxon>Myida</taxon>
        <taxon>Dreissenoidea</taxon>
        <taxon>Dreissenidae</taxon>
        <taxon>Dreissena</taxon>
    </lineage>
</organism>
<comment type="caution">
    <text evidence="1">The sequence shown here is derived from an EMBL/GenBank/DDBJ whole genome shotgun (WGS) entry which is preliminary data.</text>
</comment>
<proteinExistence type="predicted"/>
<dbReference type="EMBL" id="JAIWYP010000001">
    <property type="protein sequence ID" value="KAH3885247.1"/>
    <property type="molecule type" value="Genomic_DNA"/>
</dbReference>
<protein>
    <submittedName>
        <fullName evidence="1">Uncharacterized protein</fullName>
    </submittedName>
</protein>
<dbReference type="Proteomes" id="UP000828390">
    <property type="component" value="Unassembled WGS sequence"/>
</dbReference>
<reference evidence="1" key="1">
    <citation type="journal article" date="2019" name="bioRxiv">
        <title>The Genome of the Zebra Mussel, Dreissena polymorpha: A Resource for Invasive Species Research.</title>
        <authorList>
            <person name="McCartney M.A."/>
            <person name="Auch B."/>
            <person name="Kono T."/>
            <person name="Mallez S."/>
            <person name="Zhang Y."/>
            <person name="Obille A."/>
            <person name="Becker A."/>
            <person name="Abrahante J.E."/>
            <person name="Garbe J."/>
            <person name="Badalamenti J.P."/>
            <person name="Herman A."/>
            <person name="Mangelson H."/>
            <person name="Liachko I."/>
            <person name="Sullivan S."/>
            <person name="Sone E.D."/>
            <person name="Koren S."/>
            <person name="Silverstein K.A.T."/>
            <person name="Beckman K.B."/>
            <person name="Gohl D.M."/>
        </authorList>
    </citation>
    <scope>NUCLEOTIDE SEQUENCE</scope>
    <source>
        <strain evidence="1">Duluth1</strain>
        <tissue evidence="1">Whole animal</tissue>
    </source>
</reference>
<accession>A0A9D4MWJ8</accession>
<name>A0A9D4MWJ8_DREPO</name>